<feature type="domain" description="XdhC- CoxI" evidence="1">
    <location>
        <begin position="18"/>
        <end position="82"/>
    </location>
</feature>
<dbReference type="AlphaFoldDB" id="A0A1M6FS32"/>
<feature type="domain" description="XdhC Rossmann" evidence="2">
    <location>
        <begin position="172"/>
        <end position="315"/>
    </location>
</feature>
<gene>
    <name evidence="3" type="ORF">SAMN04487911_10964</name>
</gene>
<evidence type="ECO:0000313" key="3">
    <source>
        <dbReference type="EMBL" id="SHJ00496.1"/>
    </source>
</evidence>
<sequence length="336" mass="37920">MTHEFKNIILDYLDAKTKGIKTVLATVVALEGSSYRRPGVRMLILEDGSVSGAVSGGCVEKEIIRQAESVFKENTSKIMTYDGRFRLGCEGILYVLLEPFRPKDEVTQSIRKALKARQEFTLQSYFEKKEGTHQDYGSVMRLGSKTLSFFEDRKISPEMAVYEQQMSPCFKLFIIGAEHDAVQLCAFAVKAGWEVVIVADPKDEKNILDFEGANEFLSVLPENFPTEEVDQQTAVMLMNHSYAKDLNFLMSLQYIECAYFGLLGPHRRREKLFEALMEHCPELSYEFIDGIHGPAGLNIGAETPQEIAIAIMAEILSVTRNKKPVRLKNKKTGIHD</sequence>
<dbReference type="InterPro" id="IPR052698">
    <property type="entry name" value="MoCofactor_Util/Proc"/>
</dbReference>
<evidence type="ECO:0000259" key="1">
    <source>
        <dbReference type="Pfam" id="PF02625"/>
    </source>
</evidence>
<evidence type="ECO:0000259" key="2">
    <source>
        <dbReference type="Pfam" id="PF13478"/>
    </source>
</evidence>
<organism evidence="3 4">
    <name type="scientific">Arenibacter nanhaiticus</name>
    <dbReference type="NCBI Taxonomy" id="558155"/>
    <lineage>
        <taxon>Bacteria</taxon>
        <taxon>Pseudomonadati</taxon>
        <taxon>Bacteroidota</taxon>
        <taxon>Flavobacteriia</taxon>
        <taxon>Flavobacteriales</taxon>
        <taxon>Flavobacteriaceae</taxon>
        <taxon>Arenibacter</taxon>
    </lineage>
</organism>
<dbReference type="EMBL" id="FQYX01000009">
    <property type="protein sequence ID" value="SHJ00496.1"/>
    <property type="molecule type" value="Genomic_DNA"/>
</dbReference>
<evidence type="ECO:0000313" key="4">
    <source>
        <dbReference type="Proteomes" id="UP000184231"/>
    </source>
</evidence>
<dbReference type="PANTHER" id="PTHR30388">
    <property type="entry name" value="ALDEHYDE OXIDOREDUCTASE MOLYBDENUM COFACTOR ASSEMBLY PROTEIN"/>
    <property type="match status" value="1"/>
</dbReference>
<proteinExistence type="predicted"/>
<dbReference type="RefSeq" id="WP_072764138.1">
    <property type="nucleotide sequence ID" value="NZ_FQYX01000009.1"/>
</dbReference>
<dbReference type="OrthoDB" id="9773039at2"/>
<dbReference type="InterPro" id="IPR003777">
    <property type="entry name" value="XdhC_CoxI"/>
</dbReference>
<name>A0A1M6FS32_9FLAO</name>
<dbReference type="Proteomes" id="UP000184231">
    <property type="component" value="Unassembled WGS sequence"/>
</dbReference>
<dbReference type="Pfam" id="PF02625">
    <property type="entry name" value="XdhC_CoxI"/>
    <property type="match status" value="1"/>
</dbReference>
<dbReference type="STRING" id="558155.SAMN04487911_10964"/>
<accession>A0A1M6FS32</accession>
<reference evidence="3 4" key="1">
    <citation type="submission" date="2016-11" db="EMBL/GenBank/DDBJ databases">
        <authorList>
            <person name="Jaros S."/>
            <person name="Januszkiewicz K."/>
            <person name="Wedrychowicz H."/>
        </authorList>
    </citation>
    <scope>NUCLEOTIDE SEQUENCE [LARGE SCALE GENOMIC DNA]</scope>
    <source>
        <strain evidence="3 4">CGMCC 1.8863</strain>
    </source>
</reference>
<dbReference type="Pfam" id="PF13478">
    <property type="entry name" value="XdhC_C"/>
    <property type="match status" value="1"/>
</dbReference>
<keyword evidence="4" id="KW-1185">Reference proteome</keyword>
<dbReference type="PANTHER" id="PTHR30388:SF6">
    <property type="entry name" value="XANTHINE DEHYDROGENASE SUBUNIT A-RELATED"/>
    <property type="match status" value="1"/>
</dbReference>
<protein>
    <submittedName>
        <fullName evidence="3">Xanthine and CO dehydrogenase maturation factor, XdhC/CoxF family</fullName>
    </submittedName>
</protein>
<dbReference type="Gene3D" id="3.40.50.720">
    <property type="entry name" value="NAD(P)-binding Rossmann-like Domain"/>
    <property type="match status" value="1"/>
</dbReference>
<dbReference type="InterPro" id="IPR027051">
    <property type="entry name" value="XdhC_Rossmann_dom"/>
</dbReference>